<comment type="caution">
    <text evidence="8">Lacks conserved residue(s) required for the propagation of feature annotation.</text>
</comment>
<dbReference type="PANTHER" id="PTHR46558:SF11">
    <property type="entry name" value="HTH-TYPE TRANSCRIPTIONAL REGULATOR XRE"/>
    <property type="match status" value="1"/>
</dbReference>
<dbReference type="PANTHER" id="PTHR46558">
    <property type="entry name" value="TRACRIPTIONAL REGULATORY PROTEIN-RELATED-RELATED"/>
    <property type="match status" value="1"/>
</dbReference>
<accession>C9AD53</accession>
<sequence length="209" mass="24155">MLDLGKNIKELRQSKKMTQKSLAKMLNVTPQAVSKWERNESNPDIQTLISLSNYFNVSVDEMLGRKRPTFFETLFSKKKGYQQMEKTGDLIKPKDSVGEKKWKKVVIFDIVFSFIADQGLLQTQALSRKLEMLMQKRGQKVFIETYNSNQVNQYGGEADLILLTPTFGYAKNEMEQNFPTTPVIAISKKDYGMLNVEKLYQEIENAFDR</sequence>
<dbReference type="GO" id="GO:0009401">
    <property type="term" value="P:phosphoenolpyruvate-dependent sugar phosphotransferase system"/>
    <property type="evidence" value="ECO:0007669"/>
    <property type="project" value="UniProtKB-KW"/>
</dbReference>
<evidence type="ECO:0000256" key="3">
    <source>
        <dbReference type="ARBA" id="ARBA00022597"/>
    </source>
</evidence>
<reference evidence="11 12" key="1">
    <citation type="submission" date="2009-02" db="EMBL/GenBank/DDBJ databases">
        <authorList>
            <consortium name="The Broad Institute Genome Sequencing Platform"/>
            <person name="Feldgarden M."/>
            <person name="Young S.K."/>
            <person name="Kodira C.D."/>
            <person name="Zeng Q."/>
            <person name="Koehrsen M."/>
            <person name="Alvarado L."/>
            <person name="Berlin A."/>
            <person name="Borenstein D."/>
            <person name="Chen Z."/>
            <person name="Engels R."/>
            <person name="Freedman E."/>
            <person name="Gellesch M."/>
            <person name="Goldberg J."/>
            <person name="Griggs A."/>
            <person name="Gujja S."/>
            <person name="Heiman D."/>
            <person name="Hepburn T."/>
            <person name="Howarth C."/>
            <person name="Jen D."/>
            <person name="Larson L."/>
            <person name="Lewis B."/>
            <person name="Mehta T."/>
            <person name="Park D."/>
            <person name="Pearson M."/>
            <person name="Roberts A."/>
            <person name="Saif S."/>
            <person name="Shea T."/>
            <person name="Shenoy N."/>
            <person name="Sisk P."/>
            <person name="Stolte C."/>
            <person name="Sykes S."/>
            <person name="Walk T."/>
            <person name="White J."/>
            <person name="Yandava C."/>
            <person name="Gilmore M."/>
            <person name="Manson J."/>
            <person name="Palmer K."/>
            <person name="Carniol K."/>
            <person name="Lander E."/>
            <person name="Nusbaum C."/>
            <person name="Galagan J."/>
            <person name="Birren B."/>
        </authorList>
    </citation>
    <scope>NUCLEOTIDE SEQUENCE [LARGE SCALE GENOMIC DNA]</scope>
    <source>
        <strain evidence="11 12">EC20</strain>
    </source>
</reference>
<dbReference type="GO" id="GO:0008982">
    <property type="term" value="F:protein-N(PI)-phosphohistidine-sugar phosphotransferase activity"/>
    <property type="evidence" value="ECO:0007669"/>
    <property type="project" value="InterPro"/>
</dbReference>
<dbReference type="Pfam" id="PF02302">
    <property type="entry name" value="PTS_IIB"/>
    <property type="match status" value="1"/>
</dbReference>
<keyword evidence="6" id="KW-0418">Kinase</keyword>
<keyword evidence="12" id="KW-1185">Reference proteome</keyword>
<evidence type="ECO:0000259" key="9">
    <source>
        <dbReference type="PROSITE" id="PS50943"/>
    </source>
</evidence>
<reference evidence="11 12" key="2">
    <citation type="submission" date="2013-03" db="EMBL/GenBank/DDBJ databases">
        <title>The Genome Sequence of Enterococcus casseliflavus EC20 (899205).</title>
        <authorList>
            <consortium name="The Broad Institute Genomics Platform"/>
            <consortium name="The Broad Institute Genome Sequencing Center for Infectious Disease"/>
            <person name="Russ C."/>
            <person name="Feldgarden M."/>
            <person name="Gilmore M."/>
            <person name="Manson J."/>
            <person name="Palmer K."/>
            <person name="Carniol K."/>
            <person name="Walker B."/>
            <person name="Young S.K."/>
            <person name="Zeng Q."/>
            <person name="Gargeya S."/>
            <person name="Fitzgerald M."/>
            <person name="Haas B."/>
            <person name="Abouelleil A."/>
            <person name="Allen A.W."/>
            <person name="Alvarado L."/>
            <person name="Arachchi H.M."/>
            <person name="Berlin A.M."/>
            <person name="Chapman S.B."/>
            <person name="Gainer-Dewar J."/>
            <person name="Goldberg J."/>
            <person name="Griggs A."/>
            <person name="Gujja S."/>
            <person name="Hansen M."/>
            <person name="Howarth C."/>
            <person name="Imamovic A."/>
            <person name="Ireland A."/>
            <person name="Larimer J."/>
            <person name="McCowan C."/>
            <person name="Murphy C."/>
            <person name="Pearson M."/>
            <person name="Poon T.W."/>
            <person name="Priest M."/>
            <person name="Roberts A."/>
            <person name="Saif S."/>
            <person name="Shea T."/>
            <person name="Sisk P."/>
            <person name="Sykes S."/>
            <person name="Wortman J."/>
            <person name="Nusbaum C."/>
            <person name="Birren B."/>
        </authorList>
    </citation>
    <scope>NUCLEOTIDE SEQUENCE [LARGE SCALE GENOMIC DNA]</scope>
    <source>
        <strain evidence="11 12">EC20</strain>
    </source>
</reference>
<dbReference type="GeneID" id="15143618"/>
<dbReference type="InterPro" id="IPR001387">
    <property type="entry name" value="Cro/C1-type_HTH"/>
</dbReference>
<dbReference type="EMBL" id="CP004856">
    <property type="protein sequence ID" value="EEV40812.1"/>
    <property type="molecule type" value="Genomic_DNA"/>
</dbReference>
<dbReference type="RefSeq" id="WP_015510547.1">
    <property type="nucleotide sequence ID" value="NC_020995.1"/>
</dbReference>
<dbReference type="eggNOG" id="COG1476">
    <property type="taxonomic scope" value="Bacteria"/>
</dbReference>
<evidence type="ECO:0000256" key="1">
    <source>
        <dbReference type="ARBA" id="ARBA00022448"/>
    </source>
</evidence>
<dbReference type="PROSITE" id="PS51100">
    <property type="entry name" value="PTS_EIIB_TYPE_3"/>
    <property type="match status" value="1"/>
</dbReference>
<name>C9AD53_ENTCA</name>
<evidence type="ECO:0000256" key="8">
    <source>
        <dbReference type="PROSITE-ProRule" id="PRU00423"/>
    </source>
</evidence>
<keyword evidence="5" id="KW-0598">Phosphotransferase system</keyword>
<dbReference type="InterPro" id="IPR003501">
    <property type="entry name" value="PTS_EIIB_2/3"/>
</dbReference>
<evidence type="ECO:0000256" key="5">
    <source>
        <dbReference type="ARBA" id="ARBA00022683"/>
    </source>
</evidence>
<evidence type="ECO:0000256" key="2">
    <source>
        <dbReference type="ARBA" id="ARBA00022553"/>
    </source>
</evidence>
<dbReference type="InterPro" id="IPR010982">
    <property type="entry name" value="Lambda_DNA-bd_dom_sf"/>
</dbReference>
<dbReference type="SUPFAM" id="SSF52794">
    <property type="entry name" value="PTS system IIB component-like"/>
    <property type="match status" value="1"/>
</dbReference>
<dbReference type="Proteomes" id="UP000012675">
    <property type="component" value="Chromosome"/>
</dbReference>
<keyword evidence="4" id="KW-0808">Transferase</keyword>
<dbReference type="PROSITE" id="PS50943">
    <property type="entry name" value="HTH_CROC1"/>
    <property type="match status" value="1"/>
</dbReference>
<keyword evidence="3" id="KW-0762">Sugar transport</keyword>
<organism evidence="11 12">
    <name type="scientific">Enterococcus casseliflavus EC20</name>
    <dbReference type="NCBI Taxonomy" id="565655"/>
    <lineage>
        <taxon>Bacteria</taxon>
        <taxon>Bacillati</taxon>
        <taxon>Bacillota</taxon>
        <taxon>Bacilli</taxon>
        <taxon>Lactobacillales</taxon>
        <taxon>Enterococcaceae</taxon>
        <taxon>Enterococcus</taxon>
    </lineage>
</organism>
<dbReference type="Gene3D" id="3.40.50.2300">
    <property type="match status" value="1"/>
</dbReference>
<evidence type="ECO:0000256" key="6">
    <source>
        <dbReference type="ARBA" id="ARBA00022777"/>
    </source>
</evidence>
<evidence type="ECO:0000256" key="4">
    <source>
        <dbReference type="ARBA" id="ARBA00022679"/>
    </source>
</evidence>
<evidence type="ECO:0000259" key="10">
    <source>
        <dbReference type="PROSITE" id="PS51100"/>
    </source>
</evidence>
<evidence type="ECO:0008006" key="13">
    <source>
        <dbReference type="Google" id="ProtNLM"/>
    </source>
</evidence>
<dbReference type="AlphaFoldDB" id="C9AD53"/>
<keyword evidence="1" id="KW-0813">Transport</keyword>
<feature type="domain" description="HTH cro/C1-type" evidence="9">
    <location>
        <begin position="8"/>
        <end position="62"/>
    </location>
</feature>
<dbReference type="KEGG" id="ecas:ECBG_03081"/>
<dbReference type="InterPro" id="IPR036095">
    <property type="entry name" value="PTS_EIIB-like_sf"/>
</dbReference>
<dbReference type="GO" id="GO:0003677">
    <property type="term" value="F:DNA binding"/>
    <property type="evidence" value="ECO:0007669"/>
    <property type="project" value="UniProtKB-KW"/>
</dbReference>
<dbReference type="CDD" id="cd00093">
    <property type="entry name" value="HTH_XRE"/>
    <property type="match status" value="1"/>
</dbReference>
<evidence type="ECO:0000313" key="11">
    <source>
        <dbReference type="EMBL" id="EEV40812.1"/>
    </source>
</evidence>
<keyword evidence="7" id="KW-0238">DNA-binding</keyword>
<dbReference type="SMART" id="SM00530">
    <property type="entry name" value="HTH_XRE"/>
    <property type="match status" value="1"/>
</dbReference>
<proteinExistence type="predicted"/>
<gene>
    <name evidence="11" type="ORF">ECBG_03081</name>
</gene>
<dbReference type="eggNOG" id="COG1440">
    <property type="taxonomic scope" value="Bacteria"/>
</dbReference>
<dbReference type="Pfam" id="PF01381">
    <property type="entry name" value="HTH_3"/>
    <property type="match status" value="1"/>
</dbReference>
<dbReference type="HOGENOM" id="CLU_1347145_0_0_9"/>
<dbReference type="SUPFAM" id="SSF47413">
    <property type="entry name" value="lambda repressor-like DNA-binding domains"/>
    <property type="match status" value="1"/>
</dbReference>
<evidence type="ECO:0000313" key="12">
    <source>
        <dbReference type="Proteomes" id="UP000012675"/>
    </source>
</evidence>
<dbReference type="InterPro" id="IPR013012">
    <property type="entry name" value="PTS_EIIB_3"/>
</dbReference>
<dbReference type="Gene3D" id="1.10.260.40">
    <property type="entry name" value="lambda repressor-like DNA-binding domains"/>
    <property type="match status" value="1"/>
</dbReference>
<feature type="domain" description="PTS EIIB type-3" evidence="10">
    <location>
        <begin position="110"/>
        <end position="209"/>
    </location>
</feature>
<dbReference type="GO" id="GO:0016301">
    <property type="term" value="F:kinase activity"/>
    <property type="evidence" value="ECO:0007669"/>
    <property type="project" value="UniProtKB-KW"/>
</dbReference>
<evidence type="ECO:0000256" key="7">
    <source>
        <dbReference type="ARBA" id="ARBA00023125"/>
    </source>
</evidence>
<protein>
    <recommendedName>
        <fullName evidence="13">HTH cro/C1-type domain-containing protein</fullName>
    </recommendedName>
</protein>
<keyword evidence="2" id="KW-0597">Phosphoprotein</keyword>